<proteinExistence type="predicted"/>
<dbReference type="Proteomes" id="UP000024404">
    <property type="component" value="Unassembled WGS sequence"/>
</dbReference>
<organism evidence="1 2">
    <name type="scientific">Onchocerca volvulus</name>
    <dbReference type="NCBI Taxonomy" id="6282"/>
    <lineage>
        <taxon>Eukaryota</taxon>
        <taxon>Metazoa</taxon>
        <taxon>Ecdysozoa</taxon>
        <taxon>Nematoda</taxon>
        <taxon>Chromadorea</taxon>
        <taxon>Rhabditida</taxon>
        <taxon>Spirurina</taxon>
        <taxon>Spiruromorpha</taxon>
        <taxon>Filarioidea</taxon>
        <taxon>Onchocercidae</taxon>
        <taxon>Onchocerca</taxon>
    </lineage>
</organism>
<keyword evidence="2" id="KW-1185">Reference proteome</keyword>
<protein>
    <submittedName>
        <fullName evidence="1">Uncharacterized protein</fullName>
    </submittedName>
</protein>
<accession>A0A8R1U0D1</accession>
<evidence type="ECO:0000313" key="2">
    <source>
        <dbReference type="Proteomes" id="UP000024404"/>
    </source>
</evidence>
<sequence length="70" mass="8410">MQTDNFPNQIMEQQIMVSMIIRNGEIKWRMKEFEADSTIFEFSEAKMTLFPMTSREDMPEIRNETNLMLN</sequence>
<reference evidence="1" key="2">
    <citation type="submission" date="2022-06" db="UniProtKB">
        <authorList>
            <consortium name="EnsemblMetazoa"/>
        </authorList>
    </citation>
    <scope>IDENTIFICATION</scope>
</reference>
<reference evidence="2" key="1">
    <citation type="submission" date="2013-10" db="EMBL/GenBank/DDBJ databases">
        <title>Genome sequencing of Onchocerca volvulus.</title>
        <authorList>
            <person name="Cotton J."/>
            <person name="Tsai J."/>
            <person name="Stanley E."/>
            <person name="Tracey A."/>
            <person name="Holroyd N."/>
            <person name="Lustigman S."/>
            <person name="Berriman M."/>
        </authorList>
    </citation>
    <scope>NUCLEOTIDE SEQUENCE</scope>
</reference>
<dbReference type="EnsemblMetazoa" id="OVOC8323.1">
    <property type="protein sequence ID" value="OVOC8323.1"/>
    <property type="gene ID" value="WBGene00245132"/>
</dbReference>
<dbReference type="AlphaFoldDB" id="A0A8R1U0D1"/>
<dbReference type="EMBL" id="CMVM020000248">
    <property type="status" value="NOT_ANNOTATED_CDS"/>
    <property type="molecule type" value="Genomic_DNA"/>
</dbReference>
<evidence type="ECO:0000313" key="1">
    <source>
        <dbReference type="EnsemblMetazoa" id="OVOC8323.1"/>
    </source>
</evidence>
<name>A0A8R1U0D1_ONCVO</name>